<accession>A0ABU3MJF2</accession>
<keyword evidence="1" id="KW-0812">Transmembrane</keyword>
<feature type="transmembrane region" description="Helical" evidence="1">
    <location>
        <begin position="99"/>
        <end position="120"/>
    </location>
</feature>
<sequence length="192" mass="20293">MNSSLLLVAVHFLPEISRAVAHGQGSETARQVSRTVRTVAGTGNPFLALRRIEADMGRAAALRIRLASIACDCEITLAEKRHRARTGREDAARPFPGRAHAVGLTMTLCAGFLSLFALGLRRSQAGHASPRLASPFASSVILAAMLVAALGITTHPDEAEEIAVLAPASQPAEMLILHSEPVPQVPDITRPA</sequence>
<dbReference type="EMBL" id="JAVVDO010000028">
    <property type="protein sequence ID" value="MDT8332489.1"/>
    <property type="molecule type" value="Genomic_DNA"/>
</dbReference>
<reference evidence="2 3" key="1">
    <citation type="journal article" date="2019" name="Microb. Pathog.">
        <title>Comparison of VITEK 2, MALDI-TOF MS, 16S rRNA gene sequencing, and whole-genome sequencing for identification of Roseomonas mucosa.</title>
        <authorList>
            <person name="Rudolph W.W."/>
            <person name="Gunzer F."/>
            <person name="Trauth M."/>
            <person name="Bunk B."/>
            <person name="Bigge R."/>
            <person name="Schrottner P."/>
        </authorList>
    </citation>
    <scope>NUCLEOTIDE SEQUENCE [LARGE SCALE GENOMIC DNA]</scope>
    <source>
        <strain evidence="2 3">DSM 103800</strain>
    </source>
</reference>
<keyword evidence="3" id="KW-1185">Reference proteome</keyword>
<organism evidence="2 3">
    <name type="scientific">Roseomonas gilardii</name>
    <dbReference type="NCBI Taxonomy" id="257708"/>
    <lineage>
        <taxon>Bacteria</taxon>
        <taxon>Pseudomonadati</taxon>
        <taxon>Pseudomonadota</taxon>
        <taxon>Alphaproteobacteria</taxon>
        <taxon>Acetobacterales</taxon>
        <taxon>Roseomonadaceae</taxon>
        <taxon>Roseomonas</taxon>
    </lineage>
</organism>
<dbReference type="RefSeq" id="WP_314283144.1">
    <property type="nucleotide sequence ID" value="NZ_JAVVDO010000028.1"/>
</dbReference>
<dbReference type="Proteomes" id="UP001258945">
    <property type="component" value="Unassembled WGS sequence"/>
</dbReference>
<name>A0ABU3MJF2_9PROT</name>
<protein>
    <submittedName>
        <fullName evidence="2">Uncharacterized protein</fullName>
    </submittedName>
</protein>
<evidence type="ECO:0000313" key="2">
    <source>
        <dbReference type="EMBL" id="MDT8332489.1"/>
    </source>
</evidence>
<evidence type="ECO:0000313" key="3">
    <source>
        <dbReference type="Proteomes" id="UP001258945"/>
    </source>
</evidence>
<evidence type="ECO:0000256" key="1">
    <source>
        <dbReference type="SAM" id="Phobius"/>
    </source>
</evidence>
<feature type="transmembrane region" description="Helical" evidence="1">
    <location>
        <begin position="132"/>
        <end position="152"/>
    </location>
</feature>
<gene>
    <name evidence="2" type="ORF">RQ831_15615</name>
</gene>
<comment type="caution">
    <text evidence="2">The sequence shown here is derived from an EMBL/GenBank/DDBJ whole genome shotgun (WGS) entry which is preliminary data.</text>
</comment>
<keyword evidence="1" id="KW-1133">Transmembrane helix</keyword>
<proteinExistence type="predicted"/>
<keyword evidence="1" id="KW-0472">Membrane</keyword>